<sequence length="95" mass="10063">MTHPLLDLCIQMPSAVLQRLLGVSPFLAERWAAGAVRTAYAAEVARQSREPDDGRSGQVDVGGASVLDQAADRDGSDVAGCRNGLRQGEADVDQR</sequence>
<dbReference type="Proteomes" id="UP000252698">
    <property type="component" value="Chromosome"/>
</dbReference>
<dbReference type="KEGG" id="sata:C5746_42580"/>
<accession>A0A2Z5JPT5</accession>
<dbReference type="EMBL" id="CP027306">
    <property type="protein sequence ID" value="AXE75747.1"/>
    <property type="molecule type" value="Genomic_DNA"/>
</dbReference>
<feature type="region of interest" description="Disordered" evidence="1">
    <location>
        <begin position="45"/>
        <end position="95"/>
    </location>
</feature>
<evidence type="ECO:0000313" key="3">
    <source>
        <dbReference type="EMBL" id="AXE82420.1"/>
    </source>
</evidence>
<dbReference type="KEGG" id="sata:C5746_00660"/>
<reference evidence="3 4" key="1">
    <citation type="journal article" date="2018" name="Front. Microbiol.">
        <title>Genome Sequencing of Streptomyces atratus SCSIOZH16 and Activation Production of Nocardamine via Metabolic Engineering.</title>
        <authorList>
            <person name="Li Y."/>
            <person name="Zhang C."/>
            <person name="Liu C."/>
            <person name="Ju J."/>
            <person name="Ma J."/>
        </authorList>
    </citation>
    <scope>NUCLEOTIDE SEQUENCE [LARGE SCALE GENOMIC DNA]</scope>
    <source>
        <strain evidence="3 4">SCSIO_ZH16</strain>
    </source>
</reference>
<proteinExistence type="predicted"/>
<feature type="compositionally biased region" description="Basic and acidic residues" evidence="1">
    <location>
        <begin position="46"/>
        <end position="55"/>
    </location>
</feature>
<evidence type="ECO:0000313" key="4">
    <source>
        <dbReference type="Proteomes" id="UP000252698"/>
    </source>
</evidence>
<gene>
    <name evidence="2" type="ORF">C5746_00660</name>
    <name evidence="3" type="ORF">C5746_42580</name>
</gene>
<evidence type="ECO:0000313" key="2">
    <source>
        <dbReference type="EMBL" id="AXE75747.1"/>
    </source>
</evidence>
<evidence type="ECO:0000256" key="1">
    <source>
        <dbReference type="SAM" id="MobiDB-lite"/>
    </source>
</evidence>
<name>A0A2Z5JPT5_STRAR</name>
<dbReference type="EMBL" id="CP027306">
    <property type="protein sequence ID" value="AXE82420.1"/>
    <property type="molecule type" value="Genomic_DNA"/>
</dbReference>
<protein>
    <submittedName>
        <fullName evidence="3">Uncharacterized protein</fullName>
    </submittedName>
</protein>
<dbReference type="AlphaFoldDB" id="A0A2Z5JPT5"/>
<organism evidence="3 4">
    <name type="scientific">Streptomyces atratus</name>
    <dbReference type="NCBI Taxonomy" id="1893"/>
    <lineage>
        <taxon>Bacteria</taxon>
        <taxon>Bacillati</taxon>
        <taxon>Actinomycetota</taxon>
        <taxon>Actinomycetes</taxon>
        <taxon>Kitasatosporales</taxon>
        <taxon>Streptomycetaceae</taxon>
        <taxon>Streptomyces</taxon>
    </lineage>
</organism>